<feature type="repeat" description="TPR" evidence="1">
    <location>
        <begin position="31"/>
        <end position="64"/>
    </location>
</feature>
<accession>A0ABC8TJG7</accession>
<dbReference type="PROSITE" id="PS50005">
    <property type="entry name" value="TPR"/>
    <property type="match status" value="1"/>
</dbReference>
<evidence type="ECO:0000313" key="3">
    <source>
        <dbReference type="Proteomes" id="UP001642360"/>
    </source>
</evidence>
<dbReference type="Proteomes" id="UP001642360">
    <property type="component" value="Unassembled WGS sequence"/>
</dbReference>
<gene>
    <name evidence="2" type="ORF">ILEXP_LOCUS36401</name>
</gene>
<evidence type="ECO:0000256" key="1">
    <source>
        <dbReference type="PROSITE-ProRule" id="PRU00339"/>
    </source>
</evidence>
<keyword evidence="1" id="KW-0802">TPR repeat</keyword>
<protein>
    <submittedName>
        <fullName evidence="2">Uncharacterized protein</fullName>
    </submittedName>
</protein>
<organism evidence="2 3">
    <name type="scientific">Ilex paraguariensis</name>
    <name type="common">yerba mate</name>
    <dbReference type="NCBI Taxonomy" id="185542"/>
    <lineage>
        <taxon>Eukaryota</taxon>
        <taxon>Viridiplantae</taxon>
        <taxon>Streptophyta</taxon>
        <taxon>Embryophyta</taxon>
        <taxon>Tracheophyta</taxon>
        <taxon>Spermatophyta</taxon>
        <taxon>Magnoliopsida</taxon>
        <taxon>eudicotyledons</taxon>
        <taxon>Gunneridae</taxon>
        <taxon>Pentapetalae</taxon>
        <taxon>asterids</taxon>
        <taxon>campanulids</taxon>
        <taxon>Aquifoliales</taxon>
        <taxon>Aquifoliaceae</taxon>
        <taxon>Ilex</taxon>
    </lineage>
</organism>
<proteinExistence type="predicted"/>
<name>A0ABC8TJG7_9AQUA</name>
<reference evidence="2 3" key="1">
    <citation type="submission" date="2024-02" db="EMBL/GenBank/DDBJ databases">
        <authorList>
            <person name="Vignale AGUSTIN F."/>
            <person name="Sosa J E."/>
            <person name="Modenutti C."/>
        </authorList>
    </citation>
    <scope>NUCLEOTIDE SEQUENCE [LARGE SCALE GENOMIC DNA]</scope>
</reference>
<sequence length="126" mass="14134">MGYSTIVAPTLRPNLRNAEISLIQLKLSLIFGATRSQAEAYMALNDIDASVESFKKALVLEPNDGGIKKELAAAKKKASDFSLYDSLIAHVDFFSKLSVYVINSYNHLQIADRRDQEKKAYSRMFQ</sequence>
<evidence type="ECO:0000313" key="2">
    <source>
        <dbReference type="EMBL" id="CAK9167144.1"/>
    </source>
</evidence>
<dbReference type="InterPro" id="IPR011990">
    <property type="entry name" value="TPR-like_helical_dom_sf"/>
</dbReference>
<dbReference type="EMBL" id="CAUOFW020004758">
    <property type="protein sequence ID" value="CAK9167144.1"/>
    <property type="molecule type" value="Genomic_DNA"/>
</dbReference>
<keyword evidence="3" id="KW-1185">Reference proteome</keyword>
<dbReference type="Gene3D" id="1.25.40.10">
    <property type="entry name" value="Tetratricopeptide repeat domain"/>
    <property type="match status" value="1"/>
</dbReference>
<dbReference type="InterPro" id="IPR019734">
    <property type="entry name" value="TPR_rpt"/>
</dbReference>
<comment type="caution">
    <text evidence="2">The sequence shown here is derived from an EMBL/GenBank/DDBJ whole genome shotgun (WGS) entry which is preliminary data.</text>
</comment>
<dbReference type="AlphaFoldDB" id="A0ABC8TJG7"/>
<dbReference type="SUPFAM" id="SSF48452">
    <property type="entry name" value="TPR-like"/>
    <property type="match status" value="1"/>
</dbReference>